<proteinExistence type="predicted"/>
<gene>
    <name evidence="2" type="ORF">HBR001_LOCUS1418</name>
</gene>
<reference evidence="2" key="1">
    <citation type="submission" date="2022-12" db="EMBL/GenBank/DDBJ databases">
        <authorList>
            <person name="Webb A."/>
        </authorList>
    </citation>
    <scope>NUCLEOTIDE SEQUENCE</scope>
    <source>
        <strain evidence="2">Hp1</strain>
    </source>
</reference>
<dbReference type="Proteomes" id="UP001162031">
    <property type="component" value="Unassembled WGS sequence"/>
</dbReference>
<sequence length="401" mass="45582">MDTPPSIRRQYASPPRETPIARRQRLANRRAAKYRHSRSQASRRNALDPSIEHQRQQNSRRQRDHRSLLDAETRDRLRAQNRRRQQVRRQNLSDEAKEEVRVKQRERQRQRRQTLDDDAREELRERERLRITRRRRQLKAVKRPPEQHQEQIQMDEQEDVLSVELQLLQPSPIVRERLPHLRLTPELPTWRQHQEQQRQRERHSQLPLSGCAQIAVTPPALVMERVGTFPLERMPSLPHLQQVTRPSTASSLLHATLPLALFPMTGTTTGGAASATSMGLPTVASAVAAVAARPSQPTATMPSSSLPLSNQALTALPMGLPQQPQQQPRTPIGLPPGHRSLPPLPDFLNSRESFHLASAVAATSAQIPRSLSSASRDLFSSITDFSVVHTDVLDAESFFQS</sequence>
<keyword evidence="3" id="KW-1185">Reference proteome</keyword>
<feature type="compositionally biased region" description="Basic and acidic residues" evidence="1">
    <location>
        <begin position="91"/>
        <end position="118"/>
    </location>
</feature>
<evidence type="ECO:0000313" key="3">
    <source>
        <dbReference type="Proteomes" id="UP001162031"/>
    </source>
</evidence>
<comment type="caution">
    <text evidence="2">The sequence shown here is derived from an EMBL/GenBank/DDBJ whole genome shotgun (WGS) entry which is preliminary data.</text>
</comment>
<accession>A0AAV0T5Q8</accession>
<feature type="compositionally biased region" description="Basic and acidic residues" evidence="1">
    <location>
        <begin position="65"/>
        <end position="78"/>
    </location>
</feature>
<dbReference type="EMBL" id="CANTFL010000144">
    <property type="protein sequence ID" value="CAI5715346.1"/>
    <property type="molecule type" value="Genomic_DNA"/>
</dbReference>
<feature type="region of interest" description="Disordered" evidence="1">
    <location>
        <begin position="1"/>
        <end position="118"/>
    </location>
</feature>
<evidence type="ECO:0000313" key="2">
    <source>
        <dbReference type="EMBL" id="CAI5715346.1"/>
    </source>
</evidence>
<evidence type="ECO:0008006" key="4">
    <source>
        <dbReference type="Google" id="ProtNLM"/>
    </source>
</evidence>
<protein>
    <recommendedName>
        <fullName evidence="4">BZIP domain-containing protein</fullName>
    </recommendedName>
</protein>
<name>A0AAV0T5Q8_HYABA</name>
<evidence type="ECO:0000256" key="1">
    <source>
        <dbReference type="SAM" id="MobiDB-lite"/>
    </source>
</evidence>
<organism evidence="2 3">
    <name type="scientific">Hyaloperonospora brassicae</name>
    <name type="common">Brassica downy mildew</name>
    <name type="synonym">Peronospora brassicae</name>
    <dbReference type="NCBI Taxonomy" id="162125"/>
    <lineage>
        <taxon>Eukaryota</taxon>
        <taxon>Sar</taxon>
        <taxon>Stramenopiles</taxon>
        <taxon>Oomycota</taxon>
        <taxon>Peronosporomycetes</taxon>
        <taxon>Peronosporales</taxon>
        <taxon>Peronosporaceae</taxon>
        <taxon>Hyaloperonospora</taxon>
    </lineage>
</organism>
<feature type="compositionally biased region" description="Basic residues" evidence="1">
    <location>
        <begin position="22"/>
        <end position="38"/>
    </location>
</feature>
<dbReference type="AlphaFoldDB" id="A0AAV0T5Q8"/>